<dbReference type="EMBL" id="RDQH01000331">
    <property type="protein sequence ID" value="RXH99723.1"/>
    <property type="molecule type" value="Genomic_DNA"/>
</dbReference>
<proteinExistence type="predicted"/>
<evidence type="ECO:0000313" key="1">
    <source>
        <dbReference type="EMBL" id="RXH99723.1"/>
    </source>
</evidence>
<name>A0A498K0B3_MALDO</name>
<gene>
    <name evidence="1" type="ORF">DVH24_021525</name>
</gene>
<comment type="caution">
    <text evidence="1">The sequence shown here is derived from an EMBL/GenBank/DDBJ whole genome shotgun (WGS) entry which is preliminary data.</text>
</comment>
<evidence type="ECO:0008006" key="3">
    <source>
        <dbReference type="Google" id="ProtNLM"/>
    </source>
</evidence>
<evidence type="ECO:0000313" key="2">
    <source>
        <dbReference type="Proteomes" id="UP000290289"/>
    </source>
</evidence>
<protein>
    <recommendedName>
        <fullName evidence="3">Retrotransposon gag domain-containing protein</fullName>
    </recommendedName>
</protein>
<accession>A0A498K0B3</accession>
<keyword evidence="2" id="KW-1185">Reference proteome</keyword>
<dbReference type="AlphaFoldDB" id="A0A498K0B3"/>
<sequence length="121" mass="14317">MAIEEIPSLEKFKLFRDDSNPNYHIIHYQIDMPLYSNNDVWMCKMFPPTPKGSVMRWYSKFPTISINYFETFADIVICENIKKPCSEWSCTLRKKKLRNKMIGWPPWSSSKGCMSIPHPFS</sequence>
<organism evidence="1 2">
    <name type="scientific">Malus domestica</name>
    <name type="common">Apple</name>
    <name type="synonym">Pyrus malus</name>
    <dbReference type="NCBI Taxonomy" id="3750"/>
    <lineage>
        <taxon>Eukaryota</taxon>
        <taxon>Viridiplantae</taxon>
        <taxon>Streptophyta</taxon>
        <taxon>Embryophyta</taxon>
        <taxon>Tracheophyta</taxon>
        <taxon>Spermatophyta</taxon>
        <taxon>Magnoliopsida</taxon>
        <taxon>eudicotyledons</taxon>
        <taxon>Gunneridae</taxon>
        <taxon>Pentapetalae</taxon>
        <taxon>rosids</taxon>
        <taxon>fabids</taxon>
        <taxon>Rosales</taxon>
        <taxon>Rosaceae</taxon>
        <taxon>Amygdaloideae</taxon>
        <taxon>Maleae</taxon>
        <taxon>Malus</taxon>
    </lineage>
</organism>
<dbReference type="Proteomes" id="UP000290289">
    <property type="component" value="Chromosome 5"/>
</dbReference>
<reference evidence="1 2" key="1">
    <citation type="submission" date="2018-10" db="EMBL/GenBank/DDBJ databases">
        <title>A high-quality apple genome assembly.</title>
        <authorList>
            <person name="Hu J."/>
        </authorList>
    </citation>
    <scope>NUCLEOTIDE SEQUENCE [LARGE SCALE GENOMIC DNA]</scope>
    <source>
        <strain evidence="2">cv. HFTH1</strain>
        <tissue evidence="1">Young leaf</tissue>
    </source>
</reference>